<sequence>MKEILITRERRSEMFKQLLALQTQFFHARKWTWREGWCAGEECDEWIDESGSIMWASVQDYIFSPANIMMFMERHEISIEHNGKESYTAITNTGIVGHGICHRSAVLTAMINHYRKENGIN</sequence>
<evidence type="ECO:0000313" key="1">
    <source>
        <dbReference type="EMBL" id="AXG66425.1"/>
    </source>
</evidence>
<gene>
    <name evidence="1" type="ORF">JA13_022</name>
</gene>
<proteinExistence type="predicted"/>
<name>A0A384ZW12_9CAUD</name>
<organism evidence="1 2">
    <name type="scientific">Dickeya phage vB_DsoM_JA13</name>
    <dbReference type="NCBI Taxonomy" id="2283030"/>
    <lineage>
        <taxon>Viruses</taxon>
        <taxon>Duplodnaviria</taxon>
        <taxon>Heunggongvirae</taxon>
        <taxon>Uroviricota</taxon>
        <taxon>Caudoviricetes</taxon>
        <taxon>Salmondvirus</taxon>
        <taxon>Salmondvirus JA11</taxon>
    </lineage>
</organism>
<dbReference type="Proteomes" id="UP000263742">
    <property type="component" value="Segment"/>
</dbReference>
<reference evidence="1 2" key="1">
    <citation type="journal article" date="2018" name="Front. Microbiol.">
        <title>Jumbo Bacteriophages Are Represented Within an Increasing Diversity of Environmental Viruses Infecting the Emerging Phytopathogen, Dickeya solani.</title>
        <authorList>
            <person name="Day A.W."/>
            <person name="Ahn J."/>
            <person name="Salmond G.P.C."/>
        </authorList>
    </citation>
    <scope>NUCLEOTIDE SEQUENCE [LARGE SCALE GENOMIC DNA]</scope>
</reference>
<evidence type="ECO:0000313" key="2">
    <source>
        <dbReference type="Proteomes" id="UP000263742"/>
    </source>
</evidence>
<protein>
    <submittedName>
        <fullName evidence="1">Uncharacterized protein</fullName>
    </submittedName>
</protein>
<accession>A0A384ZW12</accession>
<dbReference type="EMBL" id="MH460460">
    <property type="protein sequence ID" value="AXG66425.1"/>
    <property type="molecule type" value="Genomic_DNA"/>
</dbReference>